<dbReference type="InterPro" id="IPR002110">
    <property type="entry name" value="Ankyrin_rpt"/>
</dbReference>
<dbReference type="VEuPathDB" id="TrichDB:TVAGG3_1080270"/>
<dbReference type="SMART" id="SM00248">
    <property type="entry name" value="ANK"/>
    <property type="match status" value="9"/>
</dbReference>
<reference evidence="2" key="2">
    <citation type="journal article" date="2007" name="Science">
        <title>Draft genome sequence of the sexually transmitted pathogen Trichomonas vaginalis.</title>
        <authorList>
            <person name="Carlton J.M."/>
            <person name="Hirt R.P."/>
            <person name="Silva J.C."/>
            <person name="Delcher A.L."/>
            <person name="Schatz M."/>
            <person name="Zhao Q."/>
            <person name="Wortman J.R."/>
            <person name="Bidwell S.L."/>
            <person name="Alsmark U.C.M."/>
            <person name="Besteiro S."/>
            <person name="Sicheritz-Ponten T."/>
            <person name="Noel C.J."/>
            <person name="Dacks J.B."/>
            <person name="Foster P.G."/>
            <person name="Simillion C."/>
            <person name="Van de Peer Y."/>
            <person name="Miranda-Saavedra D."/>
            <person name="Barton G.J."/>
            <person name="Westrop G.D."/>
            <person name="Mueller S."/>
            <person name="Dessi D."/>
            <person name="Fiori P.L."/>
            <person name="Ren Q."/>
            <person name="Paulsen I."/>
            <person name="Zhang H."/>
            <person name="Bastida-Corcuera F.D."/>
            <person name="Simoes-Barbosa A."/>
            <person name="Brown M.T."/>
            <person name="Hayes R.D."/>
            <person name="Mukherjee M."/>
            <person name="Okumura C.Y."/>
            <person name="Schneider R."/>
            <person name="Smith A.J."/>
            <person name="Vanacova S."/>
            <person name="Villalvazo M."/>
            <person name="Haas B.J."/>
            <person name="Pertea M."/>
            <person name="Feldblyum T.V."/>
            <person name="Utterback T.R."/>
            <person name="Shu C.L."/>
            <person name="Osoegawa K."/>
            <person name="de Jong P.J."/>
            <person name="Hrdy I."/>
            <person name="Horvathova L."/>
            <person name="Zubacova Z."/>
            <person name="Dolezal P."/>
            <person name="Malik S.B."/>
            <person name="Logsdon J.M. Jr."/>
            <person name="Henze K."/>
            <person name="Gupta A."/>
            <person name="Wang C.C."/>
            <person name="Dunne R.L."/>
            <person name="Upcroft J.A."/>
            <person name="Upcroft P."/>
            <person name="White O."/>
            <person name="Salzberg S.L."/>
            <person name="Tang P."/>
            <person name="Chiu C.-H."/>
            <person name="Lee Y.-S."/>
            <person name="Embley T.M."/>
            <person name="Coombs G.H."/>
            <person name="Mottram J.C."/>
            <person name="Tachezy J."/>
            <person name="Fraser-Liggett C.M."/>
            <person name="Johnson P.J."/>
        </authorList>
    </citation>
    <scope>NUCLEOTIDE SEQUENCE [LARGE SCALE GENOMIC DNA]</scope>
    <source>
        <strain evidence="2">G3</strain>
    </source>
</reference>
<dbReference type="InParanoid" id="A2FYD0"/>
<feature type="repeat" description="ANK" evidence="1">
    <location>
        <begin position="292"/>
        <end position="324"/>
    </location>
</feature>
<dbReference type="PANTHER" id="PTHR24133:SF40">
    <property type="entry name" value="ANKYRIN REPEAT DOMAIN 44"/>
    <property type="match status" value="1"/>
</dbReference>
<keyword evidence="3" id="KW-1185">Reference proteome</keyword>
<sequence length="578" mass="65012">MDTDLFEVEDMIWSCTNENMETCLEKIQNFINKKPGNADIVYDTAFQASIYRPKILLNLSTIVQLALEKRIYTHESSKTPLNSILIKRNIIKSKDSQNKTLEEILELYPPNSVQHALLWDNVSEISAKMIDKYIKSKELISLDPLFQGVFSIVNVAAYLGAVNIFNLLLTYKVKVDDSTATNAICGGNNDIINQCKDVIVYNEDKLHYAMMHYRTEMVDLISQKIGKKPLLTDTIRYHNTKLFYDLIQEGADVNAHNSDEKPPIILAASGYNEDIVRVLIEKGANVNERTKNNLTPIFFAAKNGCTPIFKLLLDAGADINAIDTSGRDVMLPAISSVKSELIYFILENGYDMSRNQYQNLKLLVINDLIDIMKAFLQKGAYKRWHKHDGLMECILRKQNIEMFKLVAEFGVGIQSFDSSKMNLLMMAASLGNIDACKYLLDNNVDVNAIDLRGKTALHFAVKYPTIIKLLISKEAKIDAKCSFGSTPLIDATKISNAHSVHILLKNGADPNIRDSSSNFPLSYAIMSYSLDVMTELAAYNPDIQLTDSTGRNAAKIIHQTWTKELARPVLDILESIKK</sequence>
<dbReference type="OrthoDB" id="283575at2759"/>
<dbReference type="eggNOG" id="KOG4177">
    <property type="taxonomic scope" value="Eukaryota"/>
</dbReference>
<keyword evidence="1" id="KW-0040">ANK repeat</keyword>
<dbReference type="Proteomes" id="UP000001542">
    <property type="component" value="Unassembled WGS sequence"/>
</dbReference>
<feature type="repeat" description="ANK" evidence="1">
    <location>
        <begin position="259"/>
        <end position="291"/>
    </location>
</feature>
<evidence type="ECO:0000256" key="1">
    <source>
        <dbReference type="PROSITE-ProRule" id="PRU00023"/>
    </source>
</evidence>
<dbReference type="VEuPathDB" id="TrichDB:TVAG_396510"/>
<dbReference type="InterPro" id="IPR036770">
    <property type="entry name" value="Ankyrin_rpt-contain_sf"/>
</dbReference>
<dbReference type="Pfam" id="PF12796">
    <property type="entry name" value="Ank_2"/>
    <property type="match status" value="2"/>
</dbReference>
<organism evidence="2 3">
    <name type="scientific">Trichomonas vaginalis (strain ATCC PRA-98 / G3)</name>
    <dbReference type="NCBI Taxonomy" id="412133"/>
    <lineage>
        <taxon>Eukaryota</taxon>
        <taxon>Metamonada</taxon>
        <taxon>Parabasalia</taxon>
        <taxon>Trichomonadida</taxon>
        <taxon>Trichomonadidae</taxon>
        <taxon>Trichomonas</taxon>
    </lineage>
</organism>
<accession>A2FYD0</accession>
<protein>
    <submittedName>
        <fullName evidence="2">Uncharacterized protein</fullName>
    </submittedName>
</protein>
<gene>
    <name evidence="2" type="ORF">TVAG_396510</name>
</gene>
<feature type="repeat" description="ANK" evidence="1">
    <location>
        <begin position="483"/>
        <end position="515"/>
    </location>
</feature>
<dbReference type="AlphaFoldDB" id="A2FYD0"/>
<dbReference type="InterPro" id="IPR052391">
    <property type="entry name" value="E3_Ligase-Neurotoxin"/>
</dbReference>
<dbReference type="PROSITE" id="PS50088">
    <property type="entry name" value="ANK_REPEAT"/>
    <property type="match status" value="4"/>
</dbReference>
<dbReference type="SMR" id="A2FYD0"/>
<dbReference type="SUPFAM" id="SSF48403">
    <property type="entry name" value="Ankyrin repeat"/>
    <property type="match status" value="1"/>
</dbReference>
<dbReference type="PANTHER" id="PTHR24133">
    <property type="entry name" value="ANKYRIN DOMAIN-CONTAINING"/>
    <property type="match status" value="1"/>
</dbReference>
<dbReference type="KEGG" id="tva:4747773"/>
<dbReference type="Pfam" id="PF00023">
    <property type="entry name" value="Ank"/>
    <property type="match status" value="1"/>
</dbReference>
<evidence type="ECO:0000313" key="3">
    <source>
        <dbReference type="Proteomes" id="UP000001542"/>
    </source>
</evidence>
<dbReference type="RefSeq" id="XP_001303024.1">
    <property type="nucleotide sequence ID" value="XM_001303023.1"/>
</dbReference>
<evidence type="ECO:0000313" key="2">
    <source>
        <dbReference type="EMBL" id="EAX90094.1"/>
    </source>
</evidence>
<name>A2FYD0_TRIV3</name>
<proteinExistence type="predicted"/>
<reference evidence="2" key="1">
    <citation type="submission" date="2006-10" db="EMBL/GenBank/DDBJ databases">
        <authorList>
            <person name="Amadeo P."/>
            <person name="Zhao Q."/>
            <person name="Wortman J."/>
            <person name="Fraser-Liggett C."/>
            <person name="Carlton J."/>
        </authorList>
    </citation>
    <scope>NUCLEOTIDE SEQUENCE</scope>
    <source>
        <strain evidence="2">G3</strain>
    </source>
</reference>
<feature type="repeat" description="ANK" evidence="1">
    <location>
        <begin position="419"/>
        <end position="451"/>
    </location>
</feature>
<dbReference type="Gene3D" id="1.25.40.20">
    <property type="entry name" value="Ankyrin repeat-containing domain"/>
    <property type="match status" value="2"/>
</dbReference>
<dbReference type="EMBL" id="DS114139">
    <property type="protein sequence ID" value="EAX90094.1"/>
    <property type="molecule type" value="Genomic_DNA"/>
</dbReference>
<dbReference type="STRING" id="5722.A2FYD0"/>
<dbReference type="PROSITE" id="PS50297">
    <property type="entry name" value="ANK_REP_REGION"/>
    <property type="match status" value="3"/>
</dbReference>